<dbReference type="EMBL" id="LBTX01000025">
    <property type="protein sequence ID" value="KKQ48717.1"/>
    <property type="molecule type" value="Genomic_DNA"/>
</dbReference>
<dbReference type="AlphaFoldDB" id="A0A0G0I2D4"/>
<keyword evidence="4 10" id="KW-0808">Transferase</keyword>
<dbReference type="PANTHER" id="PTHR33908:SF3">
    <property type="entry name" value="UNDECAPRENYL PHOSPHATE-ALPHA-4-AMINO-4-DEOXY-L-ARABINOSE ARABINOSYL TRANSFERASE"/>
    <property type="match status" value="1"/>
</dbReference>
<reference evidence="10 11" key="1">
    <citation type="journal article" date="2015" name="Nature">
        <title>rRNA introns, odd ribosomes, and small enigmatic genomes across a large radiation of phyla.</title>
        <authorList>
            <person name="Brown C.T."/>
            <person name="Hug L.A."/>
            <person name="Thomas B.C."/>
            <person name="Sharon I."/>
            <person name="Castelle C.J."/>
            <person name="Singh A."/>
            <person name="Wilkins M.J."/>
            <person name="Williams K.H."/>
            <person name="Banfield J.F."/>
        </authorList>
    </citation>
    <scope>NUCLEOTIDE SEQUENCE [LARGE SCALE GENOMIC DNA]</scope>
</reference>
<feature type="transmembrane region" description="Helical" evidence="8">
    <location>
        <begin position="283"/>
        <end position="300"/>
    </location>
</feature>
<dbReference type="PANTHER" id="PTHR33908">
    <property type="entry name" value="MANNOSYLTRANSFERASE YKCB-RELATED"/>
    <property type="match status" value="1"/>
</dbReference>
<feature type="transmembrane region" description="Helical" evidence="8">
    <location>
        <begin position="200"/>
        <end position="218"/>
    </location>
</feature>
<keyword evidence="6 8" id="KW-1133">Transmembrane helix</keyword>
<evidence type="ECO:0000256" key="8">
    <source>
        <dbReference type="SAM" id="Phobius"/>
    </source>
</evidence>
<evidence type="ECO:0000256" key="2">
    <source>
        <dbReference type="ARBA" id="ARBA00022475"/>
    </source>
</evidence>
<feature type="domain" description="Glycosyltransferase RgtA/B/C/D-like" evidence="9">
    <location>
        <begin position="63"/>
        <end position="202"/>
    </location>
</feature>
<dbReference type="GO" id="GO:0009103">
    <property type="term" value="P:lipopolysaccharide biosynthetic process"/>
    <property type="evidence" value="ECO:0007669"/>
    <property type="project" value="UniProtKB-ARBA"/>
</dbReference>
<organism evidence="10 11">
    <name type="scientific">Candidatus Shapirobacteria bacterium GW2011_GWE1_38_10</name>
    <dbReference type="NCBI Taxonomy" id="1618488"/>
    <lineage>
        <taxon>Bacteria</taxon>
        <taxon>Candidatus Shapironibacteriota</taxon>
    </lineage>
</organism>
<dbReference type="Pfam" id="PF13231">
    <property type="entry name" value="PMT_2"/>
    <property type="match status" value="1"/>
</dbReference>
<dbReference type="InterPro" id="IPR038731">
    <property type="entry name" value="RgtA/B/C-like"/>
</dbReference>
<feature type="transmembrane region" description="Helical" evidence="8">
    <location>
        <begin position="114"/>
        <end position="130"/>
    </location>
</feature>
<dbReference type="GO" id="GO:0010041">
    <property type="term" value="P:response to iron(III) ion"/>
    <property type="evidence" value="ECO:0007669"/>
    <property type="project" value="TreeGrafter"/>
</dbReference>
<dbReference type="Proteomes" id="UP000034231">
    <property type="component" value="Unassembled WGS sequence"/>
</dbReference>
<evidence type="ECO:0000313" key="10">
    <source>
        <dbReference type="EMBL" id="KKQ48717.1"/>
    </source>
</evidence>
<proteinExistence type="predicted"/>
<keyword evidence="7 8" id="KW-0472">Membrane</keyword>
<comment type="subcellular location">
    <subcellularLocation>
        <location evidence="1">Cell membrane</location>
        <topology evidence="1">Multi-pass membrane protein</topology>
    </subcellularLocation>
</comment>
<keyword evidence="3 10" id="KW-0328">Glycosyltransferase</keyword>
<gene>
    <name evidence="10" type="ORF">US68_C0025G0002</name>
</gene>
<feature type="transmembrane region" description="Helical" evidence="8">
    <location>
        <begin position="136"/>
        <end position="153"/>
    </location>
</feature>
<protein>
    <submittedName>
        <fullName evidence="10">Dolichyl-phosphate-mannose-protein mannosyltransferase family protein</fullName>
    </submittedName>
</protein>
<comment type="caution">
    <text evidence="10">The sequence shown here is derived from an EMBL/GenBank/DDBJ whole genome shotgun (WGS) entry which is preliminary data.</text>
</comment>
<evidence type="ECO:0000256" key="6">
    <source>
        <dbReference type="ARBA" id="ARBA00022989"/>
    </source>
</evidence>
<keyword evidence="5 8" id="KW-0812">Transmembrane</keyword>
<name>A0A0G0I2D4_9BACT</name>
<accession>A0A0G0I2D4</accession>
<feature type="transmembrane region" description="Helical" evidence="8">
    <location>
        <begin position="339"/>
        <end position="358"/>
    </location>
</feature>
<dbReference type="GO" id="GO:0016763">
    <property type="term" value="F:pentosyltransferase activity"/>
    <property type="evidence" value="ECO:0007669"/>
    <property type="project" value="TreeGrafter"/>
</dbReference>
<keyword evidence="2" id="KW-1003">Cell membrane</keyword>
<feature type="transmembrane region" description="Helical" evidence="8">
    <location>
        <begin position="7"/>
        <end position="25"/>
    </location>
</feature>
<feature type="transmembrane region" description="Helical" evidence="8">
    <location>
        <begin position="165"/>
        <end position="194"/>
    </location>
</feature>
<evidence type="ECO:0000313" key="11">
    <source>
        <dbReference type="Proteomes" id="UP000034231"/>
    </source>
</evidence>
<dbReference type="GO" id="GO:0005886">
    <property type="term" value="C:plasma membrane"/>
    <property type="evidence" value="ECO:0007669"/>
    <property type="project" value="UniProtKB-SubCell"/>
</dbReference>
<evidence type="ECO:0000256" key="1">
    <source>
        <dbReference type="ARBA" id="ARBA00004651"/>
    </source>
</evidence>
<evidence type="ECO:0000256" key="5">
    <source>
        <dbReference type="ARBA" id="ARBA00022692"/>
    </source>
</evidence>
<evidence type="ECO:0000256" key="7">
    <source>
        <dbReference type="ARBA" id="ARBA00023136"/>
    </source>
</evidence>
<evidence type="ECO:0000256" key="3">
    <source>
        <dbReference type="ARBA" id="ARBA00022676"/>
    </source>
</evidence>
<feature type="transmembrane region" description="Helical" evidence="8">
    <location>
        <begin position="84"/>
        <end position="102"/>
    </location>
</feature>
<evidence type="ECO:0000256" key="4">
    <source>
        <dbReference type="ARBA" id="ARBA00022679"/>
    </source>
</evidence>
<dbReference type="InterPro" id="IPR050297">
    <property type="entry name" value="LipidA_mod_glycosyltrf_83"/>
</dbReference>
<sequence>MKLFAKYLPLIILLGVASGLLLYRLDNSRLFPWDEAWYATIARNIYRSGDVINLTFNSKPFWDHPPLGFLLISLSYRLFGVGELSARLPMAFAGIALVCLTYQTAWRMTGKRRIGLIAGLVLLSSRWFLIRARTANLEALLLLTQLGVFYLSVFAKKYKDLYPLWLVFGLSLLVKSVISVTLFPLVAIATFLVLKKGKRIRLNFLVPLFLVASPWYLVNGLKYGWPFFERNIFEIALRGKGGFKTGFEEIKRTLLYFRSAVHKWYWPSILSSAWGLLRLRDSTFKWLLLYLAITTIPYFASPTTHIWHLLPMIPAISLMIGCAAKSVSEIAPIATKEYLIWFSLLGVVVISLISINSYRPFLYQDKTESYESRLALSSTRYDYPLYLQDTSYVPTVVFYADRYVEIIRDEKNLAGSLIKPFQIITKDYLIRDLGNSYNVVDRFGDSVLAIFE</sequence>
<evidence type="ECO:0000259" key="9">
    <source>
        <dbReference type="Pfam" id="PF13231"/>
    </source>
</evidence>